<evidence type="ECO:0000313" key="1">
    <source>
        <dbReference type="EMBL" id="KAJ1117078.1"/>
    </source>
</evidence>
<evidence type="ECO:0000313" key="2">
    <source>
        <dbReference type="Proteomes" id="UP001066276"/>
    </source>
</evidence>
<dbReference type="PANTHER" id="PTHR33050:SF8">
    <property type="entry name" value="REVERSE TRANSCRIPTASE DOMAIN-CONTAINING PROTEIN"/>
    <property type="match status" value="1"/>
</dbReference>
<gene>
    <name evidence="1" type="ORF">NDU88_005278</name>
</gene>
<dbReference type="EMBL" id="JANPWB010000012">
    <property type="protein sequence ID" value="KAJ1117078.1"/>
    <property type="molecule type" value="Genomic_DNA"/>
</dbReference>
<comment type="caution">
    <text evidence="1">The sequence shown here is derived from an EMBL/GenBank/DDBJ whole genome shotgun (WGS) entry which is preliminary data.</text>
</comment>
<proteinExistence type="predicted"/>
<sequence>MPVVMAISNQSAKYPFMLRLLKALVRSCLTYNVFFSAKPVPGNNNAVADALTRSKLAELRALCPQVDSVSIPSGVMETWCPVASDLIAASLAAKTKYSMPVVMAISNQSAKYPFMLRLLKALVRSCLTYNVFFSAKPVPGNNNAVADALTRSKLAELRALCPQVDNVSIPVFSVDIIYLQRDIMLRKNYLPLALITSCP</sequence>
<name>A0AAV7NRS5_PLEWA</name>
<keyword evidence="2" id="KW-1185">Reference proteome</keyword>
<dbReference type="Proteomes" id="UP001066276">
    <property type="component" value="Chromosome 8"/>
</dbReference>
<protein>
    <submittedName>
        <fullName evidence="1">Uncharacterized protein</fullName>
    </submittedName>
</protein>
<reference evidence="1" key="1">
    <citation type="journal article" date="2022" name="bioRxiv">
        <title>Sequencing and chromosome-scale assembly of the giantPleurodeles waltlgenome.</title>
        <authorList>
            <person name="Brown T."/>
            <person name="Elewa A."/>
            <person name="Iarovenko S."/>
            <person name="Subramanian E."/>
            <person name="Araus A.J."/>
            <person name="Petzold A."/>
            <person name="Susuki M."/>
            <person name="Suzuki K.-i.T."/>
            <person name="Hayashi T."/>
            <person name="Toyoda A."/>
            <person name="Oliveira C."/>
            <person name="Osipova E."/>
            <person name="Leigh N.D."/>
            <person name="Simon A."/>
            <person name="Yun M.H."/>
        </authorList>
    </citation>
    <scope>NUCLEOTIDE SEQUENCE</scope>
    <source>
        <strain evidence="1">20211129_DDA</strain>
        <tissue evidence="1">Liver</tissue>
    </source>
</reference>
<accession>A0AAV7NRS5</accession>
<dbReference type="AlphaFoldDB" id="A0AAV7NRS5"/>
<organism evidence="1 2">
    <name type="scientific">Pleurodeles waltl</name>
    <name type="common">Iberian ribbed newt</name>
    <dbReference type="NCBI Taxonomy" id="8319"/>
    <lineage>
        <taxon>Eukaryota</taxon>
        <taxon>Metazoa</taxon>
        <taxon>Chordata</taxon>
        <taxon>Craniata</taxon>
        <taxon>Vertebrata</taxon>
        <taxon>Euteleostomi</taxon>
        <taxon>Amphibia</taxon>
        <taxon>Batrachia</taxon>
        <taxon>Caudata</taxon>
        <taxon>Salamandroidea</taxon>
        <taxon>Salamandridae</taxon>
        <taxon>Pleurodelinae</taxon>
        <taxon>Pleurodeles</taxon>
    </lineage>
</organism>
<dbReference type="PANTHER" id="PTHR33050">
    <property type="entry name" value="REVERSE TRANSCRIPTASE DOMAIN-CONTAINING PROTEIN"/>
    <property type="match status" value="1"/>
</dbReference>
<dbReference type="InterPro" id="IPR052055">
    <property type="entry name" value="Hepadnavirus_pol/RT"/>
</dbReference>